<evidence type="ECO:0000313" key="2">
    <source>
        <dbReference type="EMBL" id="ALI03711.1"/>
    </source>
</evidence>
<evidence type="ECO:0000313" key="3">
    <source>
        <dbReference type="Proteomes" id="UP000066487"/>
    </source>
</evidence>
<organism evidence="2 3">
    <name type="scientific">Pseudomonas fluorescens</name>
    <dbReference type="NCBI Taxonomy" id="294"/>
    <lineage>
        <taxon>Bacteria</taxon>
        <taxon>Pseudomonadati</taxon>
        <taxon>Pseudomonadota</taxon>
        <taxon>Gammaproteobacteria</taxon>
        <taxon>Pseudomonadales</taxon>
        <taxon>Pseudomonadaceae</taxon>
        <taxon>Pseudomonas</taxon>
    </lineage>
</organism>
<dbReference type="AlphaFoldDB" id="A0A0N9WGD2"/>
<gene>
    <name evidence="2" type="ORF">AO353_22530</name>
</gene>
<reference evidence="2 3" key="2">
    <citation type="journal article" date="2018" name="Nature">
        <title>Mutant phenotypes for thousands of bacterial genes of unknown function.</title>
        <authorList>
            <person name="Price M.N."/>
            <person name="Wetmore K.M."/>
            <person name="Waters R.J."/>
            <person name="Callaghan M."/>
            <person name="Ray J."/>
            <person name="Liu H."/>
            <person name="Kuehl J.V."/>
            <person name="Melnyk R.A."/>
            <person name="Lamson J.S."/>
            <person name="Suh Y."/>
            <person name="Carlson H.K."/>
            <person name="Esquivel Z."/>
            <person name="Sadeeshkumar H."/>
            <person name="Chakraborty R."/>
            <person name="Zane G.M."/>
            <person name="Rubin B.E."/>
            <person name="Wall J.D."/>
            <person name="Visel A."/>
            <person name="Bristow J."/>
            <person name="Blow M.J."/>
            <person name="Arkin A.P."/>
            <person name="Deutschbauer A.M."/>
        </authorList>
    </citation>
    <scope>NUCLEOTIDE SEQUENCE [LARGE SCALE GENOMIC DNA]</scope>
    <source>
        <strain evidence="2 3">FW300-N2E3</strain>
    </source>
</reference>
<dbReference type="Proteomes" id="UP000066487">
    <property type="component" value="Chromosome"/>
</dbReference>
<keyword evidence="1" id="KW-1133">Transmembrane helix</keyword>
<feature type="transmembrane region" description="Helical" evidence="1">
    <location>
        <begin position="27"/>
        <end position="51"/>
    </location>
</feature>
<dbReference type="EMBL" id="CP012830">
    <property type="protein sequence ID" value="ALI03711.1"/>
    <property type="molecule type" value="Genomic_DNA"/>
</dbReference>
<accession>A0A0N9WGD2</accession>
<evidence type="ECO:0000256" key="1">
    <source>
        <dbReference type="SAM" id="Phobius"/>
    </source>
</evidence>
<proteinExistence type="predicted"/>
<name>A0A0N9WGD2_PSEFL</name>
<sequence length="87" mass="8751">MTFAVMANTPGVLATDSMIPDCFTVMIAIQTFATASAISVSSMAFATAIAVSVSRMTYSLAAGTATAAVTCTVSAATTFCIGGGHWE</sequence>
<keyword evidence="1" id="KW-0472">Membrane</keyword>
<protein>
    <submittedName>
        <fullName evidence="2">Uncharacterized protein</fullName>
    </submittedName>
</protein>
<keyword evidence="1" id="KW-0812">Transmembrane</keyword>
<reference evidence="3" key="1">
    <citation type="submission" date="2015-09" db="EMBL/GenBank/DDBJ databases">
        <title>Whole genome sequence of Pseudomonas fluorescens FW300-N2E3.</title>
        <authorList>
            <person name="Ray J."/>
            <person name="Melnyk R."/>
            <person name="Deutschbauer A."/>
        </authorList>
    </citation>
    <scope>NUCLEOTIDE SEQUENCE [LARGE SCALE GENOMIC DNA]</scope>
    <source>
        <strain evidence="3">FW300-N2E3</strain>
    </source>
</reference>